<proteinExistence type="predicted"/>
<accession>A0ABD6BHL8</accession>
<dbReference type="Proteomes" id="UP001597076">
    <property type="component" value="Unassembled WGS sequence"/>
</dbReference>
<dbReference type="SUPFAM" id="SSF160387">
    <property type="entry name" value="NosL/MerB-like"/>
    <property type="match status" value="1"/>
</dbReference>
<dbReference type="EMBL" id="JBHUDI010000008">
    <property type="protein sequence ID" value="MFD1564554.1"/>
    <property type="molecule type" value="Genomic_DNA"/>
</dbReference>
<evidence type="ECO:0000259" key="2">
    <source>
        <dbReference type="PROSITE" id="PS50933"/>
    </source>
</evidence>
<dbReference type="PROSITE" id="PS50933">
    <property type="entry name" value="CHRD"/>
    <property type="match status" value="1"/>
</dbReference>
<sequence>MALGTATALGTGLGATGAAQSSSPAEDDSEDSSGLFVGALTGDQQLEPVETTATGGAVVSLSEDGSELEYALLVTAIEDTNQAHIHLGSSGEEGPVVVWLYPGPDADEPELQDGRFDGILATGTITEEHLTGDLEGESLEALVDEIRNENTYVNVHTETHPAGEIRGQLVRTEDVAAALHDGGSDADDAVEPTDVPSDANCAVCNMVPAEYPDWNAQLVHEDSERAYFCTPGCLATYYVVPEQFAATDASITGAWVNDFETRELIDAFQARFVLETDSDRVEDPMRLNPLPFGDETDATTYVEQYDDLDDSDVVSIDEFDRDIAELYRGQLLDQNESA</sequence>
<dbReference type="RefSeq" id="WP_390288196.1">
    <property type="nucleotide sequence ID" value="NZ_JBHUDI010000008.1"/>
</dbReference>
<reference evidence="3 4" key="1">
    <citation type="journal article" date="2019" name="Int. J. Syst. Evol. Microbiol.">
        <title>The Global Catalogue of Microorganisms (GCM) 10K type strain sequencing project: providing services to taxonomists for standard genome sequencing and annotation.</title>
        <authorList>
            <consortium name="The Broad Institute Genomics Platform"/>
            <consortium name="The Broad Institute Genome Sequencing Center for Infectious Disease"/>
            <person name="Wu L."/>
            <person name="Ma J."/>
        </authorList>
    </citation>
    <scope>NUCLEOTIDE SEQUENCE [LARGE SCALE GENOMIC DNA]</scope>
    <source>
        <strain evidence="3 4">CGMCC 1.12230</strain>
    </source>
</reference>
<dbReference type="SMART" id="SM00754">
    <property type="entry name" value="CHRD"/>
    <property type="match status" value="1"/>
</dbReference>
<keyword evidence="4" id="KW-1185">Reference proteome</keyword>
<gene>
    <name evidence="3" type="ORF">ACFR99_13470</name>
</gene>
<comment type="caution">
    <text evidence="3">The sequence shown here is derived from an EMBL/GenBank/DDBJ whole genome shotgun (WGS) entry which is preliminary data.</text>
</comment>
<dbReference type="Pfam" id="PF05573">
    <property type="entry name" value="NosL"/>
    <property type="match status" value="1"/>
</dbReference>
<dbReference type="PANTHER" id="PTHR41247:SF1">
    <property type="entry name" value="HTH-TYPE TRANSCRIPTIONAL REPRESSOR YCNK"/>
    <property type="match status" value="1"/>
</dbReference>
<dbReference type="InterPro" id="IPR018247">
    <property type="entry name" value="EF_Hand_1_Ca_BS"/>
</dbReference>
<dbReference type="PANTHER" id="PTHR41247">
    <property type="entry name" value="HTH-TYPE TRANSCRIPTIONAL REPRESSOR YCNK"/>
    <property type="match status" value="1"/>
</dbReference>
<evidence type="ECO:0000256" key="1">
    <source>
        <dbReference type="SAM" id="MobiDB-lite"/>
    </source>
</evidence>
<feature type="domain" description="CHRD" evidence="2">
    <location>
        <begin position="32"/>
        <end position="174"/>
    </location>
</feature>
<dbReference type="InterPro" id="IPR010895">
    <property type="entry name" value="CHRD"/>
</dbReference>
<dbReference type="AlphaFoldDB" id="A0ABD6BHL8"/>
<feature type="compositionally biased region" description="Low complexity" evidence="1">
    <location>
        <begin position="1"/>
        <end position="24"/>
    </location>
</feature>
<dbReference type="InterPro" id="IPR008719">
    <property type="entry name" value="N2O_reductase_NosL"/>
</dbReference>
<evidence type="ECO:0000313" key="3">
    <source>
        <dbReference type="EMBL" id="MFD1564554.1"/>
    </source>
</evidence>
<evidence type="ECO:0000313" key="4">
    <source>
        <dbReference type="Proteomes" id="UP001597076"/>
    </source>
</evidence>
<dbReference type="Pfam" id="PF07452">
    <property type="entry name" value="CHRD"/>
    <property type="match status" value="1"/>
</dbReference>
<feature type="region of interest" description="Disordered" evidence="1">
    <location>
        <begin position="1"/>
        <end position="36"/>
    </location>
</feature>
<protein>
    <submittedName>
        <fullName evidence="3">CHRD domain-containing protein</fullName>
    </submittedName>
</protein>
<organism evidence="3 4">
    <name type="scientific">Haloarchaeobius amylolyticus</name>
    <dbReference type="NCBI Taxonomy" id="1198296"/>
    <lineage>
        <taxon>Archaea</taxon>
        <taxon>Methanobacteriati</taxon>
        <taxon>Methanobacteriota</taxon>
        <taxon>Stenosarchaea group</taxon>
        <taxon>Halobacteria</taxon>
        <taxon>Halobacteriales</taxon>
        <taxon>Halorubellaceae</taxon>
        <taxon>Haloarchaeobius</taxon>
    </lineage>
</organism>
<name>A0ABD6BHL8_9EURY</name>
<dbReference type="PROSITE" id="PS00018">
    <property type="entry name" value="EF_HAND_1"/>
    <property type="match status" value="1"/>
</dbReference>